<evidence type="ECO:0000313" key="20">
    <source>
        <dbReference type="EMBL" id="KAG1354198.1"/>
    </source>
</evidence>
<evidence type="ECO:0000256" key="9">
    <source>
        <dbReference type="ARBA" id="ARBA00022777"/>
    </source>
</evidence>
<feature type="transmembrane region" description="Helical" evidence="16">
    <location>
        <begin position="363"/>
        <end position="385"/>
    </location>
</feature>
<feature type="domain" description="EGF-like" evidence="19">
    <location>
        <begin position="315"/>
        <end position="349"/>
    </location>
</feature>
<comment type="subcellular location">
    <subcellularLocation>
        <location evidence="1">Membrane</location>
        <topology evidence="1">Single-pass type I membrane protein</topology>
    </subcellularLocation>
</comment>
<dbReference type="InterPro" id="IPR008271">
    <property type="entry name" value="Ser/Thr_kinase_AS"/>
</dbReference>
<dbReference type="InterPro" id="IPR018097">
    <property type="entry name" value="EGF_Ca-bd_CS"/>
</dbReference>
<evidence type="ECO:0000313" key="21">
    <source>
        <dbReference type="Proteomes" id="UP000797356"/>
    </source>
</evidence>
<keyword evidence="8 15" id="KW-0547">Nucleotide-binding</keyword>
<keyword evidence="9 20" id="KW-0418">Kinase</keyword>
<dbReference type="Gene3D" id="1.10.510.10">
    <property type="entry name" value="Transferase(Phosphotransferase) domain 1"/>
    <property type="match status" value="1"/>
</dbReference>
<evidence type="ECO:0000259" key="18">
    <source>
        <dbReference type="PROSITE" id="PS50011"/>
    </source>
</evidence>
<evidence type="ECO:0000256" key="16">
    <source>
        <dbReference type="SAM" id="Phobius"/>
    </source>
</evidence>
<name>A0A8K0N4B2_COCNU</name>
<dbReference type="CDD" id="cd14066">
    <property type="entry name" value="STKc_IRAK"/>
    <property type="match status" value="1"/>
</dbReference>
<reference evidence="20" key="1">
    <citation type="journal article" date="2017" name="Gigascience">
        <title>The genome draft of coconut (Cocos nucifera).</title>
        <authorList>
            <person name="Xiao Y."/>
            <person name="Xu P."/>
            <person name="Fan H."/>
            <person name="Baudouin L."/>
            <person name="Xia W."/>
            <person name="Bocs S."/>
            <person name="Xu J."/>
            <person name="Li Q."/>
            <person name="Guo A."/>
            <person name="Zhou L."/>
            <person name="Li J."/>
            <person name="Wu Y."/>
            <person name="Ma Z."/>
            <person name="Armero A."/>
            <person name="Issali A.E."/>
            <person name="Liu N."/>
            <person name="Peng M."/>
            <person name="Yang Y."/>
        </authorList>
    </citation>
    <scope>NUCLEOTIDE SEQUENCE</scope>
    <source>
        <tissue evidence="20">Spear leaf of Hainan Tall coconut</tissue>
    </source>
</reference>
<dbReference type="AlphaFoldDB" id="A0A8K0N4B2"/>
<dbReference type="FunFam" id="1.10.510.10:FF:000084">
    <property type="entry name" value="Wall-associated receptor kinase 2"/>
    <property type="match status" value="1"/>
</dbReference>
<evidence type="ECO:0000256" key="13">
    <source>
        <dbReference type="ARBA" id="ARBA00023157"/>
    </source>
</evidence>
<dbReference type="PROSITE" id="PS00107">
    <property type="entry name" value="PROTEIN_KINASE_ATP"/>
    <property type="match status" value="1"/>
</dbReference>
<dbReference type="InterPro" id="IPR000742">
    <property type="entry name" value="EGF"/>
</dbReference>
<dbReference type="CDD" id="cd00053">
    <property type="entry name" value="EGF"/>
    <property type="match status" value="1"/>
</dbReference>
<dbReference type="SUPFAM" id="SSF56112">
    <property type="entry name" value="Protein kinase-like (PK-like)"/>
    <property type="match status" value="1"/>
</dbReference>
<dbReference type="EMBL" id="CM017878">
    <property type="protein sequence ID" value="KAG1354198.1"/>
    <property type="molecule type" value="Genomic_DNA"/>
</dbReference>
<evidence type="ECO:0000256" key="2">
    <source>
        <dbReference type="ARBA" id="ARBA00022527"/>
    </source>
</evidence>
<evidence type="ECO:0000256" key="17">
    <source>
        <dbReference type="SAM" id="SignalP"/>
    </source>
</evidence>
<evidence type="ECO:0000256" key="10">
    <source>
        <dbReference type="ARBA" id="ARBA00022840"/>
    </source>
</evidence>
<keyword evidence="3 14" id="KW-0245">EGF-like domain</keyword>
<feature type="chain" id="PRO_5035454386" evidence="17">
    <location>
        <begin position="19"/>
        <end position="757"/>
    </location>
</feature>
<dbReference type="Gene3D" id="2.10.25.10">
    <property type="entry name" value="Laminin"/>
    <property type="match status" value="1"/>
</dbReference>
<dbReference type="OrthoDB" id="4062651at2759"/>
<dbReference type="GO" id="GO:0004674">
    <property type="term" value="F:protein serine/threonine kinase activity"/>
    <property type="evidence" value="ECO:0007669"/>
    <property type="project" value="UniProtKB-KW"/>
</dbReference>
<dbReference type="GO" id="GO:0007166">
    <property type="term" value="P:cell surface receptor signaling pathway"/>
    <property type="evidence" value="ECO:0007669"/>
    <property type="project" value="InterPro"/>
</dbReference>
<dbReference type="Pfam" id="PF07645">
    <property type="entry name" value="EGF_CA"/>
    <property type="match status" value="1"/>
</dbReference>
<accession>A0A8K0N4B2</accession>
<dbReference type="InterPro" id="IPR017441">
    <property type="entry name" value="Protein_kinase_ATP_BS"/>
</dbReference>
<dbReference type="PANTHER" id="PTHR27005">
    <property type="entry name" value="WALL-ASSOCIATED RECEPTOR KINASE-LIKE 21"/>
    <property type="match status" value="1"/>
</dbReference>
<protein>
    <submittedName>
        <fullName evidence="20">Wall-associated receptor kinase 5</fullName>
    </submittedName>
</protein>
<dbReference type="PANTHER" id="PTHR27005:SF283">
    <property type="entry name" value="OS02G0633066 PROTEIN"/>
    <property type="match status" value="1"/>
</dbReference>
<dbReference type="PROSITE" id="PS50011">
    <property type="entry name" value="PROTEIN_KINASE_DOM"/>
    <property type="match status" value="1"/>
</dbReference>
<keyword evidence="5 16" id="KW-0812">Transmembrane</keyword>
<keyword evidence="13" id="KW-1015">Disulfide bond</keyword>
<keyword evidence="2" id="KW-0723">Serine/threonine-protein kinase</keyword>
<dbReference type="InterPro" id="IPR000152">
    <property type="entry name" value="EGF-type_Asp/Asn_hydroxyl_site"/>
</dbReference>
<feature type="domain" description="Protein kinase" evidence="18">
    <location>
        <begin position="435"/>
        <end position="708"/>
    </location>
</feature>
<feature type="signal peptide" evidence="17">
    <location>
        <begin position="1"/>
        <end position="18"/>
    </location>
</feature>
<dbReference type="SMART" id="SM00181">
    <property type="entry name" value="EGF"/>
    <property type="match status" value="2"/>
</dbReference>
<comment type="caution">
    <text evidence="20">The sequence shown here is derived from an EMBL/GenBank/DDBJ whole genome shotgun (WGS) entry which is preliminary data.</text>
</comment>
<evidence type="ECO:0000256" key="4">
    <source>
        <dbReference type="ARBA" id="ARBA00022679"/>
    </source>
</evidence>
<evidence type="ECO:0000256" key="14">
    <source>
        <dbReference type="PROSITE-ProRule" id="PRU00076"/>
    </source>
</evidence>
<dbReference type="InterPro" id="IPR011009">
    <property type="entry name" value="Kinase-like_dom_sf"/>
</dbReference>
<dbReference type="InterPro" id="IPR000719">
    <property type="entry name" value="Prot_kinase_dom"/>
</dbReference>
<evidence type="ECO:0000256" key="1">
    <source>
        <dbReference type="ARBA" id="ARBA00004479"/>
    </source>
</evidence>
<dbReference type="SMART" id="SM00220">
    <property type="entry name" value="S_TKc"/>
    <property type="match status" value="1"/>
</dbReference>
<dbReference type="GO" id="GO:0005886">
    <property type="term" value="C:plasma membrane"/>
    <property type="evidence" value="ECO:0007669"/>
    <property type="project" value="TreeGrafter"/>
</dbReference>
<keyword evidence="4" id="KW-0808">Transferase</keyword>
<evidence type="ECO:0000256" key="3">
    <source>
        <dbReference type="ARBA" id="ARBA00022536"/>
    </source>
</evidence>
<dbReference type="CDD" id="cd00054">
    <property type="entry name" value="EGF_CA"/>
    <property type="match status" value="1"/>
</dbReference>
<dbReference type="GO" id="GO:0005509">
    <property type="term" value="F:calcium ion binding"/>
    <property type="evidence" value="ECO:0007669"/>
    <property type="project" value="InterPro"/>
</dbReference>
<sequence>MALLPVLILLQLLWSALLSSSKFLGPSALEADAVICDRIPYPFGVNGSSFRSAFELTCDPRENGSITLPLGSKKLKVLDISLDEGYLRAVLEGFTWRCFRDSTEDDQNDQKELDLEGTPFTFSDARNKFTVIGCDAMAIINVSAGHSTGCVSFCITPESVIDGSCSGVGCCQASIPKGLKRFQLHFLSIRNLTQSVVRPSVSKGSRGYGQFYNDSRISSAETSTERCTKAFVLEQDQFNFSAREISRDIDLAEWNTTAPVILDWAIGNETCEEVHRRNATDYACMEHSECYNVTNRAGYRCRCREGYTGNPYSPDIDECNDDDNNPCVGRCRNTDGGFHCPCPPGTSGDGKKNGTGCRRTTPLVIGLAAGLGLLIMLVVGSLGVYRELKKRKIAKLKQEHFLRNGGLLLQQHISTREVSPRIFSIAELERATDGFDQNRVVGRGGYGTVYKGILSDESVVAIKKSKLVDESQIEQFINEVVVLSKIEHENVVKLLGCCLESQVPVLVYEFIPNGTLFHHIHNGRSSSPMSWENRLRIATETAEALAYLHYKAPIPIIHRDVKSPNILLDENYTAKVSDFGASRLVPFDRSHVTTLVQGTLGYLDPEYFHTSQLTEKSDVYSFGVVLVELLTTEKPVSFHRSEMERNLASHFITLLEENRFLEEVDYKLVKEAGWRHLFAVAQLAMRCLSLKGEERPTMKEVAVELGALRRLMMKQRSEQQSQVGDSSVEKPLNVNHFETTRQHCMECHLLSPIDPPV</sequence>
<evidence type="ECO:0000256" key="5">
    <source>
        <dbReference type="ARBA" id="ARBA00022692"/>
    </source>
</evidence>
<evidence type="ECO:0000256" key="11">
    <source>
        <dbReference type="ARBA" id="ARBA00022989"/>
    </source>
</evidence>
<dbReference type="PROSITE" id="PS01187">
    <property type="entry name" value="EGF_CA"/>
    <property type="match status" value="1"/>
</dbReference>
<dbReference type="InterPro" id="IPR009030">
    <property type="entry name" value="Growth_fac_rcpt_cys_sf"/>
</dbReference>
<organism evidence="20 21">
    <name type="scientific">Cocos nucifera</name>
    <name type="common">Coconut palm</name>
    <dbReference type="NCBI Taxonomy" id="13894"/>
    <lineage>
        <taxon>Eukaryota</taxon>
        <taxon>Viridiplantae</taxon>
        <taxon>Streptophyta</taxon>
        <taxon>Embryophyta</taxon>
        <taxon>Tracheophyta</taxon>
        <taxon>Spermatophyta</taxon>
        <taxon>Magnoliopsida</taxon>
        <taxon>Liliopsida</taxon>
        <taxon>Arecaceae</taxon>
        <taxon>Arecoideae</taxon>
        <taxon>Cocoseae</taxon>
        <taxon>Attaleinae</taxon>
        <taxon>Cocos</taxon>
    </lineage>
</organism>
<proteinExistence type="predicted"/>
<comment type="caution">
    <text evidence="14">Lacks conserved residue(s) required for the propagation of feature annotation.</text>
</comment>
<evidence type="ECO:0000256" key="8">
    <source>
        <dbReference type="ARBA" id="ARBA00022741"/>
    </source>
</evidence>
<keyword evidence="10 15" id="KW-0067">ATP-binding</keyword>
<dbReference type="PROSITE" id="PS50026">
    <property type="entry name" value="EGF_3"/>
    <property type="match status" value="1"/>
</dbReference>
<gene>
    <name evidence="20" type="ORF">COCNU_07G003100</name>
</gene>
<evidence type="ECO:0000256" key="7">
    <source>
        <dbReference type="ARBA" id="ARBA00022737"/>
    </source>
</evidence>
<keyword evidence="21" id="KW-1185">Reference proteome</keyword>
<keyword evidence="12 16" id="KW-0472">Membrane</keyword>
<evidence type="ECO:0000256" key="15">
    <source>
        <dbReference type="PROSITE-ProRule" id="PRU10141"/>
    </source>
</evidence>
<evidence type="ECO:0000259" key="19">
    <source>
        <dbReference type="PROSITE" id="PS50026"/>
    </source>
</evidence>
<dbReference type="PROSITE" id="PS00108">
    <property type="entry name" value="PROTEIN_KINASE_ST"/>
    <property type="match status" value="1"/>
</dbReference>
<dbReference type="PROSITE" id="PS00010">
    <property type="entry name" value="ASX_HYDROXYL"/>
    <property type="match status" value="1"/>
</dbReference>
<dbReference type="InterPro" id="IPR045274">
    <property type="entry name" value="WAK-like"/>
</dbReference>
<keyword evidence="6 17" id="KW-0732">Signal</keyword>
<evidence type="ECO:0000256" key="6">
    <source>
        <dbReference type="ARBA" id="ARBA00022729"/>
    </source>
</evidence>
<dbReference type="Pfam" id="PF00069">
    <property type="entry name" value="Pkinase"/>
    <property type="match status" value="1"/>
</dbReference>
<evidence type="ECO:0000256" key="12">
    <source>
        <dbReference type="ARBA" id="ARBA00023136"/>
    </source>
</evidence>
<reference evidence="20" key="2">
    <citation type="submission" date="2019-07" db="EMBL/GenBank/DDBJ databases">
        <authorList>
            <person name="Yang Y."/>
            <person name="Bocs S."/>
            <person name="Baudouin L."/>
        </authorList>
    </citation>
    <scope>NUCLEOTIDE SEQUENCE</scope>
    <source>
        <tissue evidence="20">Spear leaf of Hainan Tall coconut</tissue>
    </source>
</reference>
<dbReference type="InterPro" id="IPR049883">
    <property type="entry name" value="NOTCH1_EGF-like"/>
</dbReference>
<dbReference type="InterPro" id="IPR001881">
    <property type="entry name" value="EGF-like_Ca-bd_dom"/>
</dbReference>
<dbReference type="SMART" id="SM00179">
    <property type="entry name" value="EGF_CA"/>
    <property type="match status" value="1"/>
</dbReference>
<dbReference type="Gene3D" id="3.30.200.20">
    <property type="entry name" value="Phosphorylase Kinase, domain 1"/>
    <property type="match status" value="1"/>
</dbReference>
<keyword evidence="11 16" id="KW-1133">Transmembrane helix</keyword>
<dbReference type="SUPFAM" id="SSF57184">
    <property type="entry name" value="Growth factor receptor domain"/>
    <property type="match status" value="1"/>
</dbReference>
<dbReference type="FunFam" id="3.30.200.20:FF:000043">
    <property type="entry name" value="Wall-associated receptor kinase 2"/>
    <property type="match status" value="1"/>
</dbReference>
<feature type="binding site" evidence="15">
    <location>
        <position position="464"/>
    </location>
    <ligand>
        <name>ATP</name>
        <dbReference type="ChEBI" id="CHEBI:30616"/>
    </ligand>
</feature>
<dbReference type="Proteomes" id="UP000797356">
    <property type="component" value="Chromosome 7"/>
</dbReference>
<keyword evidence="7" id="KW-0677">Repeat</keyword>
<keyword evidence="20" id="KW-0675">Receptor</keyword>
<dbReference type="GO" id="GO:0005524">
    <property type="term" value="F:ATP binding"/>
    <property type="evidence" value="ECO:0007669"/>
    <property type="project" value="UniProtKB-UniRule"/>
</dbReference>